<dbReference type="RefSeq" id="XP_011131287.1">
    <property type="nucleotide sequence ID" value="XM_011132985.1"/>
</dbReference>
<name>A0A023B447_GRENI</name>
<dbReference type="Proteomes" id="UP000019763">
    <property type="component" value="Unassembled WGS sequence"/>
</dbReference>
<comment type="caution">
    <text evidence="2">The sequence shown here is derived from an EMBL/GenBank/DDBJ whole genome shotgun (WGS) entry which is preliminary data.</text>
</comment>
<feature type="compositionally biased region" description="Polar residues" evidence="1">
    <location>
        <begin position="319"/>
        <end position="336"/>
    </location>
</feature>
<dbReference type="AlphaFoldDB" id="A0A023B447"/>
<feature type="region of interest" description="Disordered" evidence="1">
    <location>
        <begin position="299"/>
        <end position="576"/>
    </location>
</feature>
<protein>
    <submittedName>
        <fullName evidence="2">Uncharacterized protein</fullName>
    </submittedName>
</protein>
<feature type="compositionally biased region" description="Polar residues" evidence="1">
    <location>
        <begin position="556"/>
        <end position="567"/>
    </location>
</feature>
<organism evidence="2 3">
    <name type="scientific">Gregarina niphandrodes</name>
    <name type="common">Septate eugregarine</name>
    <dbReference type="NCBI Taxonomy" id="110365"/>
    <lineage>
        <taxon>Eukaryota</taxon>
        <taxon>Sar</taxon>
        <taxon>Alveolata</taxon>
        <taxon>Apicomplexa</taxon>
        <taxon>Conoidasida</taxon>
        <taxon>Gregarinasina</taxon>
        <taxon>Eugregarinorida</taxon>
        <taxon>Gregarinidae</taxon>
        <taxon>Gregarina</taxon>
    </lineage>
</organism>
<feature type="compositionally biased region" description="Basic and acidic residues" evidence="1">
    <location>
        <begin position="392"/>
        <end position="446"/>
    </location>
</feature>
<gene>
    <name evidence="2" type="ORF">GNI_104240</name>
</gene>
<accession>A0A023B447</accession>
<keyword evidence="3" id="KW-1185">Reference proteome</keyword>
<proteinExistence type="predicted"/>
<sequence>MSCDIGYWQSLRRWESTLKRTEPIVVHAQYTLKFNGWLYQSAGDVPAISLLVLYSIRTDSCVVLRLITAKARKLSIAENMRLSTSCVDNTCTREMGETNVTINDAADGTVNGTGNGTAGSTITAKDLSVTGVSATVAGTGTASEPGNGAGMNGAGMESNHLFSLEFAARRQCWSQLCLQRWSQSSGKGIEYYVDPVRAYDSESGHLSRHWSLPESLVRILQNPNYTVVSEDLGLLTRSLRVHYGVVLAGGVDCGPVPRGPRWTGSIDIYATKVAGPQGDCIIYHVRELANRYNLAMEAQSVQSQGQDGKERTAQGEAGKSTSRSTDQSSPETQTELFTGMDTGPFDQDELSDLGSDRWTTSSASSGAMYGRENGAQNKYYKAQTEQGQQQGSREEGSREEGAREEGSRGEGSRGGGSREEGSREEGSREEGTRGGGSREEGSRGEGSRGGGSRGEGQKEEDQSCGGNGERLRWQGDQGYSRKQADLGKEDYEERREVSRRERGSYGKDGYGKDGYERGSRPPDSRRPGFDCGRRSSRSSHEKYSSSEIYRRAPLTKTDNNGASSQEGTRQDTRTVRPPELIDCLTALHMVSDEITQCRNVRTLY</sequence>
<evidence type="ECO:0000256" key="1">
    <source>
        <dbReference type="SAM" id="MobiDB-lite"/>
    </source>
</evidence>
<dbReference type="EMBL" id="AFNH02000778">
    <property type="protein sequence ID" value="EZG56358.1"/>
    <property type="molecule type" value="Genomic_DNA"/>
</dbReference>
<reference evidence="2" key="1">
    <citation type="submission" date="2013-12" db="EMBL/GenBank/DDBJ databases">
        <authorList>
            <person name="Omoto C.K."/>
            <person name="Sibley D."/>
            <person name="Venepally P."/>
            <person name="Hadjithomas M."/>
            <person name="Karamycheva S."/>
            <person name="Brunk B."/>
            <person name="Roos D."/>
            <person name="Caler E."/>
            <person name="Lorenzi H."/>
        </authorList>
    </citation>
    <scope>NUCLEOTIDE SEQUENCE</scope>
</reference>
<dbReference type="GeneID" id="22913707"/>
<feature type="compositionally biased region" description="Basic and acidic residues" evidence="1">
    <location>
        <begin position="482"/>
        <end position="550"/>
    </location>
</feature>
<evidence type="ECO:0000313" key="2">
    <source>
        <dbReference type="EMBL" id="EZG56358.1"/>
    </source>
</evidence>
<dbReference type="VEuPathDB" id="CryptoDB:GNI_104240"/>
<evidence type="ECO:0000313" key="3">
    <source>
        <dbReference type="Proteomes" id="UP000019763"/>
    </source>
</evidence>